<dbReference type="InterPro" id="IPR003156">
    <property type="entry name" value="DHHA1_dom"/>
</dbReference>
<evidence type="ECO:0000259" key="11">
    <source>
        <dbReference type="PROSITE" id="PS50860"/>
    </source>
</evidence>
<evidence type="ECO:0000313" key="12">
    <source>
        <dbReference type="EMBL" id="TYH38838.1"/>
    </source>
</evidence>
<evidence type="ECO:0000256" key="9">
    <source>
        <dbReference type="ARBA" id="ARBA00023146"/>
    </source>
</evidence>
<dbReference type="Pfam" id="PF07973">
    <property type="entry name" value="tRNA_SAD"/>
    <property type="match status" value="1"/>
</dbReference>
<dbReference type="FunFam" id="3.10.310.40:FF:000003">
    <property type="entry name" value="Alanine--tRNA ligase"/>
    <property type="match status" value="1"/>
</dbReference>
<dbReference type="PROSITE" id="PS50860">
    <property type="entry name" value="AA_TRNA_LIGASE_II_ALA"/>
    <property type="match status" value="1"/>
</dbReference>
<name>A0A5D2I8T5_GOSTO</name>
<dbReference type="GO" id="GO:0004813">
    <property type="term" value="F:alanine-tRNA ligase activity"/>
    <property type="evidence" value="ECO:0007669"/>
    <property type="project" value="UniProtKB-EC"/>
</dbReference>
<dbReference type="PANTHER" id="PTHR11777">
    <property type="entry name" value="ALANYL-TRNA SYNTHETASE"/>
    <property type="match status" value="1"/>
</dbReference>
<comment type="similarity">
    <text evidence="1">Belongs to the class-II aminoacyl-tRNA synthetase family.</text>
</comment>
<accession>A0A5D2I8T5</accession>
<dbReference type="GO" id="GO:0005524">
    <property type="term" value="F:ATP binding"/>
    <property type="evidence" value="ECO:0007669"/>
    <property type="project" value="UniProtKB-KW"/>
</dbReference>
<keyword evidence="6" id="KW-0067">ATP-binding</keyword>
<evidence type="ECO:0000256" key="6">
    <source>
        <dbReference type="ARBA" id="ARBA00022840"/>
    </source>
</evidence>
<dbReference type="InterPro" id="IPR018165">
    <property type="entry name" value="Ala-tRNA-synth_IIc_core"/>
</dbReference>
<evidence type="ECO:0000256" key="7">
    <source>
        <dbReference type="ARBA" id="ARBA00022884"/>
    </source>
</evidence>
<evidence type="ECO:0000256" key="4">
    <source>
        <dbReference type="ARBA" id="ARBA00022598"/>
    </source>
</evidence>
<evidence type="ECO:0000256" key="2">
    <source>
        <dbReference type="ARBA" id="ARBA00013168"/>
    </source>
</evidence>
<dbReference type="AlphaFoldDB" id="A0A5D2I8T5"/>
<evidence type="ECO:0000256" key="10">
    <source>
        <dbReference type="SAM" id="Coils"/>
    </source>
</evidence>
<evidence type="ECO:0000256" key="3">
    <source>
        <dbReference type="ARBA" id="ARBA00022555"/>
    </source>
</evidence>
<keyword evidence="13" id="KW-1185">Reference proteome</keyword>
<dbReference type="GO" id="GO:0000049">
    <property type="term" value="F:tRNA binding"/>
    <property type="evidence" value="ECO:0007669"/>
    <property type="project" value="UniProtKB-KW"/>
</dbReference>
<keyword evidence="8" id="KW-0648">Protein biosynthesis</keyword>
<keyword evidence="5" id="KW-0547">Nucleotide-binding</keyword>
<proteinExistence type="inferred from homology"/>
<evidence type="ECO:0000256" key="8">
    <source>
        <dbReference type="ARBA" id="ARBA00022917"/>
    </source>
</evidence>
<dbReference type="GO" id="GO:0002161">
    <property type="term" value="F:aminoacyl-tRNA deacylase activity"/>
    <property type="evidence" value="ECO:0007669"/>
    <property type="project" value="TreeGrafter"/>
</dbReference>
<dbReference type="InterPro" id="IPR012947">
    <property type="entry name" value="tRNA_SAD"/>
</dbReference>
<dbReference type="EMBL" id="CM017634">
    <property type="protein sequence ID" value="TYH38838.1"/>
    <property type="molecule type" value="Genomic_DNA"/>
</dbReference>
<keyword evidence="4" id="KW-0436">Ligase</keyword>
<evidence type="ECO:0000256" key="1">
    <source>
        <dbReference type="ARBA" id="ARBA00008226"/>
    </source>
</evidence>
<evidence type="ECO:0000256" key="5">
    <source>
        <dbReference type="ARBA" id="ARBA00022741"/>
    </source>
</evidence>
<sequence length="352" mass="38258">MQEVLGDHVDQKGSIVLPEKLRFDFSHDPNRDGAINADHLRKIESIVNEQIKAELDVYSKEATLAEAKRINGLRAVFGEVYPDPVRVVAIGRKVEELLANPENREWSSISSELCGGTHITNTREAKAFALLSEEGIAKGVRRITAVTTESALKAMELGDLLLQEVDDASKMEVNLLDKKVASLKTSVDSASNPAAKKADIRAKIAQLQNQLKKAQKKIAEQNMQKAVTIAIELAELATKEGKTFCISRIDVGLDAAALREAVSKVIQQKEMPVMVFSIDEITNKAVVYAGVPEKSESIKRLEVSEWLTKALGPLKGKCGRGKGGLATGQGTDASRVNEAIDLATSFASMKLR</sequence>
<keyword evidence="10" id="KW-0175">Coiled coil</keyword>
<dbReference type="Gene3D" id="3.10.310.40">
    <property type="match status" value="1"/>
</dbReference>
<dbReference type="InterPro" id="IPR050058">
    <property type="entry name" value="Ala-tRNA_ligase"/>
</dbReference>
<gene>
    <name evidence="12" type="ORF">ES332_D12G137600v1</name>
</gene>
<dbReference type="PANTHER" id="PTHR11777:SF9">
    <property type="entry name" value="ALANINE--TRNA LIGASE, CYTOPLASMIC"/>
    <property type="match status" value="1"/>
</dbReference>
<dbReference type="Proteomes" id="UP000322667">
    <property type="component" value="Chromosome D12"/>
</dbReference>
<dbReference type="SUPFAM" id="SSF55186">
    <property type="entry name" value="ThrRS/AlaRS common domain"/>
    <property type="match status" value="1"/>
</dbReference>
<feature type="domain" description="Alanyl-transfer RNA synthetases family profile" evidence="11">
    <location>
        <begin position="1"/>
        <end position="157"/>
    </location>
</feature>
<dbReference type="GO" id="GO:0009507">
    <property type="term" value="C:chloroplast"/>
    <property type="evidence" value="ECO:0007669"/>
    <property type="project" value="TreeGrafter"/>
</dbReference>
<reference evidence="12 13" key="1">
    <citation type="submission" date="2019-07" db="EMBL/GenBank/DDBJ databases">
        <title>WGS assembly of Gossypium tomentosum.</title>
        <authorList>
            <person name="Chen Z.J."/>
            <person name="Sreedasyam A."/>
            <person name="Ando A."/>
            <person name="Song Q."/>
            <person name="De L."/>
            <person name="Hulse-Kemp A."/>
            <person name="Ding M."/>
            <person name="Ye W."/>
            <person name="Kirkbride R."/>
            <person name="Jenkins J."/>
            <person name="Plott C."/>
            <person name="Lovell J."/>
            <person name="Lin Y.-M."/>
            <person name="Vaughn R."/>
            <person name="Liu B."/>
            <person name="Li W."/>
            <person name="Simpson S."/>
            <person name="Scheffler B."/>
            <person name="Saski C."/>
            <person name="Grover C."/>
            <person name="Hu G."/>
            <person name="Conover J."/>
            <person name="Carlson J."/>
            <person name="Shu S."/>
            <person name="Boston L."/>
            <person name="Williams M."/>
            <person name="Peterson D."/>
            <person name="Mcgee K."/>
            <person name="Jones D."/>
            <person name="Wendel J."/>
            <person name="Stelly D."/>
            <person name="Grimwood J."/>
            <person name="Schmutz J."/>
        </authorList>
    </citation>
    <scope>NUCLEOTIDE SEQUENCE [LARGE SCALE GENOMIC DNA]</scope>
    <source>
        <strain evidence="12">7179.01</strain>
    </source>
</reference>
<protein>
    <recommendedName>
        <fullName evidence="2">alanine--tRNA ligase</fullName>
        <ecNumber evidence="2">6.1.1.7</ecNumber>
    </recommendedName>
</protein>
<dbReference type="FunFam" id="3.30.980.10:FF:000004">
    <property type="entry name" value="Alanine--tRNA ligase, cytoplasmic"/>
    <property type="match status" value="1"/>
</dbReference>
<keyword evidence="7" id="KW-0694">RNA-binding</keyword>
<dbReference type="GO" id="GO:0005739">
    <property type="term" value="C:mitochondrion"/>
    <property type="evidence" value="ECO:0007669"/>
    <property type="project" value="TreeGrafter"/>
</dbReference>
<dbReference type="SMART" id="SM00863">
    <property type="entry name" value="tRNA_SAD"/>
    <property type="match status" value="1"/>
</dbReference>
<keyword evidence="9" id="KW-0030">Aminoacyl-tRNA synthetase</keyword>
<evidence type="ECO:0000313" key="13">
    <source>
        <dbReference type="Proteomes" id="UP000322667"/>
    </source>
</evidence>
<organism evidence="12 13">
    <name type="scientific">Gossypium tomentosum</name>
    <name type="common">Hawaiian cotton</name>
    <name type="synonym">Gossypium sandvicense</name>
    <dbReference type="NCBI Taxonomy" id="34277"/>
    <lineage>
        <taxon>Eukaryota</taxon>
        <taxon>Viridiplantae</taxon>
        <taxon>Streptophyta</taxon>
        <taxon>Embryophyta</taxon>
        <taxon>Tracheophyta</taxon>
        <taxon>Spermatophyta</taxon>
        <taxon>Magnoliopsida</taxon>
        <taxon>eudicotyledons</taxon>
        <taxon>Gunneridae</taxon>
        <taxon>Pentapetalae</taxon>
        <taxon>rosids</taxon>
        <taxon>malvids</taxon>
        <taxon>Malvales</taxon>
        <taxon>Malvaceae</taxon>
        <taxon>Malvoideae</taxon>
        <taxon>Gossypium</taxon>
    </lineage>
</organism>
<dbReference type="EC" id="6.1.1.7" evidence="2"/>
<feature type="coiled-coil region" evidence="10">
    <location>
        <begin position="197"/>
        <end position="224"/>
    </location>
</feature>
<keyword evidence="3" id="KW-0820">tRNA-binding</keyword>
<dbReference type="GO" id="GO:0006419">
    <property type="term" value="P:alanyl-tRNA aminoacylation"/>
    <property type="evidence" value="ECO:0007669"/>
    <property type="project" value="InterPro"/>
</dbReference>
<dbReference type="Gene3D" id="3.30.980.10">
    <property type="entry name" value="Threonyl-trna Synthetase, Chain A, domain 2"/>
    <property type="match status" value="1"/>
</dbReference>
<dbReference type="Pfam" id="PF02272">
    <property type="entry name" value="DHHA1"/>
    <property type="match status" value="1"/>
</dbReference>
<dbReference type="InterPro" id="IPR018163">
    <property type="entry name" value="Thr/Ala-tRNA-synth_IIc_edit"/>
</dbReference>